<comment type="caution">
    <text evidence="12">The sequence shown here is derived from an EMBL/GenBank/DDBJ whole genome shotgun (WGS) entry which is preliminary data.</text>
</comment>
<comment type="subcellular location">
    <subcellularLocation>
        <location evidence="1">Membrane</location>
        <topology evidence="1">Single-pass type I membrane protein</topology>
    </subcellularLocation>
</comment>
<keyword evidence="2" id="KW-0433">Leucine-rich repeat</keyword>
<feature type="transmembrane region" description="Helical" evidence="11">
    <location>
        <begin position="242"/>
        <end position="266"/>
    </location>
</feature>
<dbReference type="InterPro" id="IPR032675">
    <property type="entry name" value="LRR_dom_sf"/>
</dbReference>
<sequence>METRGSPPDSASSRKNPRRVESPENLRRNTGCVCKFSLIQFDASMNNFTGNLPASLAGLHLQSLNVNDNQLEDEILAVLSSNPMLISKSRNITKLVISDNGFPGEIPAVSITYRRSLRWTFGDNQFSGGLPACLTNLKNLEKLNLESNNFTGEIPNDLSSWSGLSSLNLSNNLFIGEILNQNQVLFVVSKKQRVVAAVGEVNGGGSCAAGAAAISSAVAFCGLAAVVELTATAVEFMWWSRWLAPAATGCVFVTTTVVTGCTGGVAAVERRWWRIEPLLLSLLIDLAAAVVTVAVAAPAAEAVHRCGTPPPLN</sequence>
<dbReference type="PANTHER" id="PTHR27000:SF290">
    <property type="entry name" value="LRR RECEPTOR-LIKE SERINE_THREONINE-PROTEIN KINASE RGI2"/>
    <property type="match status" value="1"/>
</dbReference>
<dbReference type="AlphaFoldDB" id="A0AA38T1B3"/>
<evidence type="ECO:0000256" key="3">
    <source>
        <dbReference type="ARBA" id="ARBA00022692"/>
    </source>
</evidence>
<keyword evidence="8" id="KW-0675">Receptor</keyword>
<keyword evidence="7 11" id="KW-0472">Membrane</keyword>
<name>A0AA38T1B3_9ASTR</name>
<evidence type="ECO:0000313" key="13">
    <source>
        <dbReference type="Proteomes" id="UP001172457"/>
    </source>
</evidence>
<dbReference type="SUPFAM" id="SSF52058">
    <property type="entry name" value="L domain-like"/>
    <property type="match status" value="1"/>
</dbReference>
<evidence type="ECO:0000313" key="12">
    <source>
        <dbReference type="EMBL" id="KAJ9546626.1"/>
    </source>
</evidence>
<evidence type="ECO:0000256" key="5">
    <source>
        <dbReference type="ARBA" id="ARBA00022737"/>
    </source>
</evidence>
<keyword evidence="5" id="KW-0677">Repeat</keyword>
<gene>
    <name evidence="12" type="ORF">OSB04_019169</name>
</gene>
<evidence type="ECO:0000256" key="9">
    <source>
        <dbReference type="ARBA" id="ARBA00023180"/>
    </source>
</evidence>
<keyword evidence="9" id="KW-0325">Glycoprotein</keyword>
<accession>A0AA38T1B3</accession>
<evidence type="ECO:0000256" key="1">
    <source>
        <dbReference type="ARBA" id="ARBA00004479"/>
    </source>
</evidence>
<feature type="region of interest" description="Disordered" evidence="10">
    <location>
        <begin position="1"/>
        <end position="24"/>
    </location>
</feature>
<evidence type="ECO:0000256" key="6">
    <source>
        <dbReference type="ARBA" id="ARBA00022989"/>
    </source>
</evidence>
<dbReference type="FunFam" id="3.80.10.10:FF:000041">
    <property type="entry name" value="LRR receptor-like serine/threonine-protein kinase ERECTA"/>
    <property type="match status" value="1"/>
</dbReference>
<organism evidence="12 13">
    <name type="scientific">Centaurea solstitialis</name>
    <name type="common">yellow star-thistle</name>
    <dbReference type="NCBI Taxonomy" id="347529"/>
    <lineage>
        <taxon>Eukaryota</taxon>
        <taxon>Viridiplantae</taxon>
        <taxon>Streptophyta</taxon>
        <taxon>Embryophyta</taxon>
        <taxon>Tracheophyta</taxon>
        <taxon>Spermatophyta</taxon>
        <taxon>Magnoliopsida</taxon>
        <taxon>eudicotyledons</taxon>
        <taxon>Gunneridae</taxon>
        <taxon>Pentapetalae</taxon>
        <taxon>asterids</taxon>
        <taxon>campanulids</taxon>
        <taxon>Asterales</taxon>
        <taxon>Asteraceae</taxon>
        <taxon>Carduoideae</taxon>
        <taxon>Cardueae</taxon>
        <taxon>Centaureinae</taxon>
        <taxon>Centaurea</taxon>
    </lineage>
</organism>
<dbReference type="GO" id="GO:0016020">
    <property type="term" value="C:membrane"/>
    <property type="evidence" value="ECO:0007669"/>
    <property type="project" value="UniProtKB-SubCell"/>
</dbReference>
<keyword evidence="3 11" id="KW-0812">Transmembrane</keyword>
<dbReference type="EMBL" id="JARYMX010000005">
    <property type="protein sequence ID" value="KAJ9546626.1"/>
    <property type="molecule type" value="Genomic_DNA"/>
</dbReference>
<protein>
    <submittedName>
        <fullName evidence="12">Uncharacterized protein</fullName>
    </submittedName>
</protein>
<dbReference type="Gene3D" id="3.80.10.10">
    <property type="entry name" value="Ribonuclease Inhibitor"/>
    <property type="match status" value="1"/>
</dbReference>
<dbReference type="InterPro" id="IPR001611">
    <property type="entry name" value="Leu-rich_rpt"/>
</dbReference>
<dbReference type="Proteomes" id="UP001172457">
    <property type="component" value="Chromosome 5"/>
</dbReference>
<keyword evidence="13" id="KW-1185">Reference proteome</keyword>
<evidence type="ECO:0000256" key="2">
    <source>
        <dbReference type="ARBA" id="ARBA00022614"/>
    </source>
</evidence>
<dbReference type="Pfam" id="PF00560">
    <property type="entry name" value="LRR_1"/>
    <property type="match status" value="1"/>
</dbReference>
<keyword evidence="4" id="KW-0732">Signal</keyword>
<evidence type="ECO:0000256" key="7">
    <source>
        <dbReference type="ARBA" id="ARBA00023136"/>
    </source>
</evidence>
<dbReference type="Pfam" id="PF13516">
    <property type="entry name" value="LRR_6"/>
    <property type="match status" value="1"/>
</dbReference>
<proteinExistence type="predicted"/>
<dbReference type="PANTHER" id="PTHR27000">
    <property type="entry name" value="LEUCINE-RICH REPEAT RECEPTOR-LIKE PROTEIN KINASE FAMILY PROTEIN-RELATED"/>
    <property type="match status" value="1"/>
</dbReference>
<evidence type="ECO:0000256" key="8">
    <source>
        <dbReference type="ARBA" id="ARBA00023170"/>
    </source>
</evidence>
<evidence type="ECO:0000256" key="11">
    <source>
        <dbReference type="SAM" id="Phobius"/>
    </source>
</evidence>
<feature type="transmembrane region" description="Helical" evidence="11">
    <location>
        <begin position="278"/>
        <end position="300"/>
    </location>
</feature>
<evidence type="ECO:0000256" key="4">
    <source>
        <dbReference type="ARBA" id="ARBA00022729"/>
    </source>
</evidence>
<keyword evidence="6 11" id="KW-1133">Transmembrane helix</keyword>
<reference evidence="12" key="1">
    <citation type="submission" date="2023-03" db="EMBL/GenBank/DDBJ databases">
        <title>Chromosome-scale reference genome and RAD-based genetic map of yellow starthistle (Centaurea solstitialis) reveal putative structural variation and QTLs associated with invader traits.</title>
        <authorList>
            <person name="Reatini B."/>
            <person name="Cang F.A."/>
            <person name="Jiang Q."/>
            <person name="Mckibben M.T.W."/>
            <person name="Barker M.S."/>
            <person name="Rieseberg L.H."/>
            <person name="Dlugosch K.M."/>
        </authorList>
    </citation>
    <scope>NUCLEOTIDE SEQUENCE</scope>
    <source>
        <strain evidence="12">CAN-66</strain>
        <tissue evidence="12">Leaf</tissue>
    </source>
</reference>
<evidence type="ECO:0000256" key="10">
    <source>
        <dbReference type="SAM" id="MobiDB-lite"/>
    </source>
</evidence>